<dbReference type="Pfam" id="PF02515">
    <property type="entry name" value="CoA_transf_3"/>
    <property type="match status" value="2"/>
</dbReference>
<name>A0A511CXG5_9PSEU</name>
<dbReference type="GO" id="GO:0016740">
    <property type="term" value="F:transferase activity"/>
    <property type="evidence" value="ECO:0007669"/>
    <property type="project" value="UniProtKB-KW"/>
</dbReference>
<keyword evidence="1" id="KW-0808">Transferase</keyword>
<proteinExistence type="predicted"/>
<dbReference type="SUPFAM" id="SSF89796">
    <property type="entry name" value="CoA-transferase family III (CaiB/BaiF)"/>
    <property type="match status" value="2"/>
</dbReference>
<dbReference type="InterPro" id="IPR003673">
    <property type="entry name" value="CoA-Trfase_fam_III"/>
</dbReference>
<dbReference type="STRING" id="1123024.GCA_000423625_00379"/>
<protein>
    <submittedName>
        <fullName evidence="1">CoA transferase</fullName>
    </submittedName>
</protein>
<dbReference type="AlphaFoldDB" id="A0A511CXG5"/>
<dbReference type="OrthoDB" id="9058532at2"/>
<comment type="caution">
    <text evidence="1">The sequence shown here is derived from an EMBL/GenBank/DDBJ whole genome shotgun (WGS) entry which is preliminary data.</text>
</comment>
<reference evidence="1 2" key="1">
    <citation type="submission" date="2019-07" db="EMBL/GenBank/DDBJ databases">
        <title>Whole genome shotgun sequence of Pseudonocardia asaccharolytica NBRC 16224.</title>
        <authorList>
            <person name="Hosoyama A."/>
            <person name="Uohara A."/>
            <person name="Ohji S."/>
            <person name="Ichikawa N."/>
        </authorList>
    </citation>
    <scope>NUCLEOTIDE SEQUENCE [LARGE SCALE GENOMIC DNA]</scope>
    <source>
        <strain evidence="1 2">NBRC 16224</strain>
    </source>
</reference>
<dbReference type="Proteomes" id="UP000321328">
    <property type="component" value="Unassembled WGS sequence"/>
</dbReference>
<dbReference type="EMBL" id="BJVI01000007">
    <property type="protein sequence ID" value="GEL17241.1"/>
    <property type="molecule type" value="Genomic_DNA"/>
</dbReference>
<dbReference type="PANTHER" id="PTHR48228">
    <property type="entry name" value="SUCCINYL-COA--D-CITRAMALATE COA-TRANSFERASE"/>
    <property type="match status" value="1"/>
</dbReference>
<dbReference type="PANTHER" id="PTHR48228:SF4">
    <property type="entry name" value="BLR3030 PROTEIN"/>
    <property type="match status" value="1"/>
</dbReference>
<sequence>MTALAEGRLAPTPTADQVLADLLASLDLSVADLGGTVTIKGDDPLVSSRHRLAAATAAALAAQGVAVGAIWRMRSGRGQDVTVDAAQAVHALNSVKLLKQNDVAIGLSLLPPEPINGFYRTADGRWISLIGPRLRLRNGLLELLDCANTKDAVAAAVSRWRAFELEEAAAARGLVALVVRTSDEWRGHPQGQALDAAPLIEIEKIGDSDPEPLGPGARPLSGVRVLDVAHLLAGPGTSRTLAEQGADVLRIATPREPDVLTNVIDTGFGKRHAYLDLDVPDNSRRLTELATDSDVFVQSYAPGALARRGFSADQVAAKRPGIIYVSLNAFGHSGPWALRRGFDPETQAAIGIAAAEGSLDEPKRLPTLLLCDFLAGFLGAAGALAALIRRSREGGSYHVKLSLARTGMWVQNLGLLPDVPEGLVLPPPRTAAMDTPYGRLEHLAPVTQFSETLAYWDKPTVPAGASMPLWLPR</sequence>
<dbReference type="InterPro" id="IPR050509">
    <property type="entry name" value="CoA-transferase_III"/>
</dbReference>
<gene>
    <name evidence="1" type="ORF">PA7_10780</name>
</gene>
<accession>A0A511CXG5</accession>
<dbReference type="InterPro" id="IPR044855">
    <property type="entry name" value="CoA-Trfase_III_dom3_sf"/>
</dbReference>
<keyword evidence="2" id="KW-1185">Reference proteome</keyword>
<evidence type="ECO:0000313" key="2">
    <source>
        <dbReference type="Proteomes" id="UP000321328"/>
    </source>
</evidence>
<dbReference type="Gene3D" id="3.40.50.10540">
    <property type="entry name" value="Crotonobetainyl-coa:carnitine coa-transferase, domain 1"/>
    <property type="match status" value="2"/>
</dbReference>
<organism evidence="1 2">
    <name type="scientific">Pseudonocardia asaccharolytica DSM 44247 = NBRC 16224</name>
    <dbReference type="NCBI Taxonomy" id="1123024"/>
    <lineage>
        <taxon>Bacteria</taxon>
        <taxon>Bacillati</taxon>
        <taxon>Actinomycetota</taxon>
        <taxon>Actinomycetes</taxon>
        <taxon>Pseudonocardiales</taxon>
        <taxon>Pseudonocardiaceae</taxon>
        <taxon>Pseudonocardia</taxon>
    </lineage>
</organism>
<dbReference type="InterPro" id="IPR023606">
    <property type="entry name" value="CoA-Trfase_III_dom_1_sf"/>
</dbReference>
<dbReference type="Gene3D" id="3.30.1540.10">
    <property type="entry name" value="formyl-coa transferase, domain 3"/>
    <property type="match status" value="1"/>
</dbReference>
<dbReference type="RefSeq" id="WP_051232050.1">
    <property type="nucleotide sequence ID" value="NZ_AUII01000001.1"/>
</dbReference>
<evidence type="ECO:0000313" key="1">
    <source>
        <dbReference type="EMBL" id="GEL17241.1"/>
    </source>
</evidence>